<evidence type="ECO:0000313" key="4">
    <source>
        <dbReference type="WBParaSite" id="BPAG_0001389801-mRNA-1"/>
    </source>
</evidence>
<accession>A0A0N4TY18</accession>
<dbReference type="Gene3D" id="3.40.50.1820">
    <property type="entry name" value="alpha/beta hydrolase"/>
    <property type="match status" value="1"/>
</dbReference>
<dbReference type="GO" id="GO:0017171">
    <property type="term" value="F:serine hydrolase activity"/>
    <property type="evidence" value="ECO:0007669"/>
    <property type="project" value="TreeGrafter"/>
</dbReference>
<reference evidence="4" key="1">
    <citation type="submission" date="2017-02" db="UniProtKB">
        <authorList>
            <consortium name="WormBaseParasite"/>
        </authorList>
    </citation>
    <scope>IDENTIFICATION</scope>
</reference>
<dbReference type="InterPro" id="IPR029058">
    <property type="entry name" value="AB_hydrolase_fold"/>
</dbReference>
<keyword evidence="3" id="KW-1185">Reference proteome</keyword>
<dbReference type="Proteomes" id="UP000278627">
    <property type="component" value="Unassembled WGS sequence"/>
</dbReference>
<dbReference type="WBParaSite" id="BPAG_0001389801-mRNA-1">
    <property type="protein sequence ID" value="BPAG_0001389801-mRNA-1"/>
    <property type="gene ID" value="BPAG_0001389801"/>
</dbReference>
<gene>
    <name evidence="2" type="ORF">BPAG_LOCUS13826</name>
</gene>
<dbReference type="PANTHER" id="PTHR46331">
    <property type="entry name" value="VALACYCLOVIR HYDROLASE"/>
    <property type="match status" value="1"/>
</dbReference>
<dbReference type="EMBL" id="UZAD01013456">
    <property type="protein sequence ID" value="VDN95011.1"/>
    <property type="molecule type" value="Genomic_DNA"/>
</dbReference>
<evidence type="ECO:0000259" key="1">
    <source>
        <dbReference type="Pfam" id="PF00561"/>
    </source>
</evidence>
<dbReference type="SUPFAM" id="SSF53474">
    <property type="entry name" value="alpha/beta-Hydrolases"/>
    <property type="match status" value="1"/>
</dbReference>
<name>A0A0N4TY18_BRUPA</name>
<dbReference type="PANTHER" id="PTHR46331:SF2">
    <property type="entry name" value="VALACYCLOVIR HYDROLASE"/>
    <property type="match status" value="1"/>
</dbReference>
<dbReference type="AlphaFoldDB" id="A0A0N4TY18"/>
<evidence type="ECO:0000313" key="3">
    <source>
        <dbReference type="Proteomes" id="UP000278627"/>
    </source>
</evidence>
<dbReference type="STRING" id="6280.A0A0N4TY18"/>
<proteinExistence type="predicted"/>
<evidence type="ECO:0000313" key="2">
    <source>
        <dbReference type="EMBL" id="VDN95011.1"/>
    </source>
</evidence>
<sequence>MPIDLTEFTDDTNNEKDSICEIMESITTIDEQKIGYCRYGRGEHNMLFICGGVGCYKKDFPEKVLKAFNPKFCSIVCIDPPGYGTSRPPNRRQEVNRCMKDAPFCIKLMQQLNLTPFTVLGWSEGCRTAIHVAARGKQLVNNMILLSAATRIDSRAARVTYGMRNTDQWLPDTMKAFLPYYPEEFVKKQWIDLCNVIQQVYDLLGGRFPSDYILPSLKIPVLVLNGGMDRFCNDPKYFATVIPNCKLDGHFLGGHDFHIKYPRWFADHVSTFLKESGNHCPTN</sequence>
<reference evidence="2 3" key="2">
    <citation type="submission" date="2018-11" db="EMBL/GenBank/DDBJ databases">
        <authorList>
            <consortium name="Pathogen Informatics"/>
        </authorList>
    </citation>
    <scope>NUCLEOTIDE SEQUENCE [LARGE SCALE GENOMIC DNA]</scope>
</reference>
<feature type="domain" description="AB hydrolase-1" evidence="1">
    <location>
        <begin position="47"/>
        <end position="175"/>
    </location>
</feature>
<dbReference type="InterPro" id="IPR000073">
    <property type="entry name" value="AB_hydrolase_1"/>
</dbReference>
<dbReference type="Pfam" id="PF00561">
    <property type="entry name" value="Abhydrolase_1"/>
    <property type="match status" value="1"/>
</dbReference>
<organism evidence="4">
    <name type="scientific">Brugia pahangi</name>
    <name type="common">Filarial nematode worm</name>
    <dbReference type="NCBI Taxonomy" id="6280"/>
    <lineage>
        <taxon>Eukaryota</taxon>
        <taxon>Metazoa</taxon>
        <taxon>Ecdysozoa</taxon>
        <taxon>Nematoda</taxon>
        <taxon>Chromadorea</taxon>
        <taxon>Rhabditida</taxon>
        <taxon>Spirurina</taxon>
        <taxon>Spiruromorpha</taxon>
        <taxon>Filarioidea</taxon>
        <taxon>Onchocercidae</taxon>
        <taxon>Brugia</taxon>
    </lineage>
</organism>
<protein>
    <submittedName>
        <fullName evidence="4">AB hydrolase-1 domain-containing protein</fullName>
    </submittedName>
</protein>